<feature type="transmembrane region" description="Helical" evidence="8">
    <location>
        <begin position="292"/>
        <end position="310"/>
    </location>
</feature>
<evidence type="ECO:0000256" key="4">
    <source>
        <dbReference type="ARBA" id="ARBA00022519"/>
    </source>
</evidence>
<reference evidence="9 10" key="1">
    <citation type="journal article" date="2016" name="Nat. Commun.">
        <title>Thousands of microbial genomes shed light on interconnected biogeochemical processes in an aquifer system.</title>
        <authorList>
            <person name="Anantharaman K."/>
            <person name="Brown C.T."/>
            <person name="Hug L.A."/>
            <person name="Sharon I."/>
            <person name="Castelle C.J."/>
            <person name="Probst A.J."/>
            <person name="Thomas B.C."/>
            <person name="Singh A."/>
            <person name="Wilkins M.J."/>
            <person name="Karaoz U."/>
            <person name="Brodie E.L."/>
            <person name="Williams K.H."/>
            <person name="Hubbard S.S."/>
            <person name="Banfield J.F."/>
        </authorList>
    </citation>
    <scope>NUCLEOTIDE SEQUENCE [LARGE SCALE GENOMIC DNA]</scope>
</reference>
<feature type="transmembrane region" description="Helical" evidence="8">
    <location>
        <begin position="316"/>
        <end position="336"/>
    </location>
</feature>
<feature type="transmembrane region" description="Helical" evidence="8">
    <location>
        <begin position="118"/>
        <end position="136"/>
    </location>
</feature>
<dbReference type="Pfam" id="PF03222">
    <property type="entry name" value="Trp_Tyr_perm"/>
    <property type="match status" value="1"/>
</dbReference>
<comment type="subcellular location">
    <subcellularLocation>
        <location evidence="1">Cell inner membrane</location>
        <topology evidence="1">Multi-pass membrane protein</topology>
    </subcellularLocation>
</comment>
<protein>
    <recommendedName>
        <fullName evidence="11">Amino acid transporter transmembrane domain-containing protein</fullName>
    </recommendedName>
</protein>
<evidence type="ECO:0000256" key="5">
    <source>
        <dbReference type="ARBA" id="ARBA00022692"/>
    </source>
</evidence>
<dbReference type="GO" id="GO:0005886">
    <property type="term" value="C:plasma membrane"/>
    <property type="evidence" value="ECO:0007669"/>
    <property type="project" value="UniProtKB-SubCell"/>
</dbReference>
<evidence type="ECO:0008006" key="11">
    <source>
        <dbReference type="Google" id="ProtNLM"/>
    </source>
</evidence>
<feature type="transmembrane region" description="Helical" evidence="8">
    <location>
        <begin position="356"/>
        <end position="374"/>
    </location>
</feature>
<dbReference type="PANTHER" id="PTHR32195:SF26">
    <property type="entry name" value="TRYPTOPHAN OR TYROSINE TRANSPORTER PROTEIN"/>
    <property type="match status" value="1"/>
</dbReference>
<feature type="transmembrane region" description="Helical" evidence="8">
    <location>
        <begin position="215"/>
        <end position="236"/>
    </location>
</feature>
<feature type="transmembrane region" description="Helical" evidence="8">
    <location>
        <begin position="177"/>
        <end position="195"/>
    </location>
</feature>
<evidence type="ECO:0000256" key="6">
    <source>
        <dbReference type="ARBA" id="ARBA00022989"/>
    </source>
</evidence>
<comment type="caution">
    <text evidence="9">The sequence shown here is derived from an EMBL/GenBank/DDBJ whole genome shotgun (WGS) entry which is preliminary data.</text>
</comment>
<sequence>MKPFLFATALLMSTIVGVGMFSLPYAGAQSGFMIAGVFLIILTIIITLLHLFYGEIVSRTKEKHRLVGYADYYLGKKWKSLVTVSVIVGFYGSLLVYIIVGGGFLYDIFSSTSNLPPVLFNLIFFAIGAIVIYFGLRFVSGLDLLMGFFLILIVFLFFILGFKYIDLSNLKTYNWKNIFIPYGVTLYSLAGMSIIPELKEIFAGKNGKLYKKAIILGTVIPGILYFIFILTVMGLTGVNTTPEAINGLVSILGKKVVLMGAIFGFLATITSFFALGLCLKETFRYDFKINKNIAWFLVCFVPLVLFFLGAYNFVTIIILLGSLMGGIEGTAIVLIYSRAKKMGNQIPDYNLGKMTAIRYIMVIFFVLGFIYTLWKVLK</sequence>
<evidence type="ECO:0000256" key="1">
    <source>
        <dbReference type="ARBA" id="ARBA00004429"/>
    </source>
</evidence>
<name>A0A1G2F3F4_9BACT</name>
<evidence type="ECO:0000256" key="2">
    <source>
        <dbReference type="ARBA" id="ARBA00022448"/>
    </source>
</evidence>
<dbReference type="STRING" id="1801990.A2V69_02085"/>
<keyword evidence="3" id="KW-1003">Cell membrane</keyword>
<feature type="transmembrane region" description="Helical" evidence="8">
    <location>
        <begin position="256"/>
        <end position="280"/>
    </location>
</feature>
<dbReference type="Proteomes" id="UP000177810">
    <property type="component" value="Unassembled WGS sequence"/>
</dbReference>
<feature type="transmembrane region" description="Helical" evidence="8">
    <location>
        <begin position="143"/>
        <end position="165"/>
    </location>
</feature>
<keyword evidence="5 8" id="KW-0812">Transmembrane</keyword>
<dbReference type="Gene3D" id="1.20.1740.10">
    <property type="entry name" value="Amino acid/polyamine transporter I"/>
    <property type="match status" value="1"/>
</dbReference>
<proteinExistence type="predicted"/>
<keyword evidence="7 8" id="KW-0472">Membrane</keyword>
<evidence type="ECO:0000313" key="9">
    <source>
        <dbReference type="EMBL" id="OGZ32170.1"/>
    </source>
</evidence>
<dbReference type="InterPro" id="IPR018227">
    <property type="entry name" value="Amino_acid_transport_2"/>
</dbReference>
<organism evidence="9 10">
    <name type="scientific">Candidatus Portnoybacteria bacterium RBG_13_40_8</name>
    <dbReference type="NCBI Taxonomy" id="1801990"/>
    <lineage>
        <taxon>Bacteria</taxon>
        <taxon>Candidatus Portnoyibacteriota</taxon>
    </lineage>
</organism>
<feature type="transmembrane region" description="Helical" evidence="8">
    <location>
        <begin position="33"/>
        <end position="53"/>
    </location>
</feature>
<keyword evidence="4" id="KW-0997">Cell inner membrane</keyword>
<evidence type="ECO:0000256" key="8">
    <source>
        <dbReference type="SAM" id="Phobius"/>
    </source>
</evidence>
<evidence type="ECO:0000313" key="10">
    <source>
        <dbReference type="Proteomes" id="UP000177810"/>
    </source>
</evidence>
<dbReference type="PANTHER" id="PTHR32195">
    <property type="entry name" value="OS07G0662800 PROTEIN"/>
    <property type="match status" value="1"/>
</dbReference>
<accession>A0A1G2F3F4</accession>
<feature type="transmembrane region" description="Helical" evidence="8">
    <location>
        <begin position="81"/>
        <end position="106"/>
    </location>
</feature>
<dbReference type="AlphaFoldDB" id="A0A1G2F3F4"/>
<keyword evidence="2" id="KW-0813">Transport</keyword>
<dbReference type="GO" id="GO:0003333">
    <property type="term" value="P:amino acid transmembrane transport"/>
    <property type="evidence" value="ECO:0007669"/>
    <property type="project" value="InterPro"/>
</dbReference>
<evidence type="ECO:0000256" key="3">
    <source>
        <dbReference type="ARBA" id="ARBA00022475"/>
    </source>
</evidence>
<dbReference type="EMBL" id="MHMT01000024">
    <property type="protein sequence ID" value="OGZ32170.1"/>
    <property type="molecule type" value="Genomic_DNA"/>
</dbReference>
<evidence type="ECO:0000256" key="7">
    <source>
        <dbReference type="ARBA" id="ARBA00023136"/>
    </source>
</evidence>
<gene>
    <name evidence="9" type="ORF">A2V69_02085</name>
</gene>
<keyword evidence="6 8" id="KW-1133">Transmembrane helix</keyword>